<evidence type="ECO:0000313" key="3">
    <source>
        <dbReference type="Proteomes" id="UP000708208"/>
    </source>
</evidence>
<feature type="region of interest" description="Disordered" evidence="1">
    <location>
        <begin position="478"/>
        <end position="540"/>
    </location>
</feature>
<sequence length="540" mass="60324">MYCVIFLNSQAQSLGRTLLKMSTQSSVFCTALIFVFSWFQTESVLVFSEFGHPNQTGASNQISRAYPTSDNGTPDYVKLDTLNKNVSRIKRQSLSGLAGLGLIPNGNGNANSVESLLASCQLTNLLMYQLLQQKQQQSSFNPAIQPLAINQNLIVPQVETLTTYVTTNTYVTDMTTTALVTIPLLFGNKPVSTTITRTKTYQVTTSEVKTVTTTVRPTQTQLSSALFTSSDQIDPIPSSSIPEASSAALDLPNSKTNRLLEADELVDMTANRRISTEAPPTSERGTKIARNQRGKRRKGRPPGKIGTDNVHVNLGVKKPENSRRVDSAQYKILRDNRERSRTNPQQGSKPFISEPRDQRNRYFTGEIPQNPPPVNSGRSSVQEVTNSGRQRALVHDPDPEYVQYPDDYSYYARRLKRGQQRQDENSDFEDYSLDREYLLEPSFSADFSQSYSPVEKCPPVSDTVRTVTLTETHTVTKFVNPTSSSPSLRQSSSRLQGEESRRDGRSRSRFRSTTSTESTPSEQGARFRSRSRPQQDIARL</sequence>
<feature type="compositionally biased region" description="Polar residues" evidence="1">
    <location>
        <begin position="376"/>
        <end position="389"/>
    </location>
</feature>
<dbReference type="AlphaFoldDB" id="A0A8J2LLF0"/>
<feature type="compositionally biased region" description="Low complexity" evidence="1">
    <location>
        <begin position="511"/>
        <end position="522"/>
    </location>
</feature>
<organism evidence="2 3">
    <name type="scientific">Allacma fusca</name>
    <dbReference type="NCBI Taxonomy" id="39272"/>
    <lineage>
        <taxon>Eukaryota</taxon>
        <taxon>Metazoa</taxon>
        <taxon>Ecdysozoa</taxon>
        <taxon>Arthropoda</taxon>
        <taxon>Hexapoda</taxon>
        <taxon>Collembola</taxon>
        <taxon>Symphypleona</taxon>
        <taxon>Sminthuridae</taxon>
        <taxon>Allacma</taxon>
    </lineage>
</organism>
<dbReference type="OrthoDB" id="10687095at2759"/>
<dbReference type="Proteomes" id="UP000708208">
    <property type="component" value="Unassembled WGS sequence"/>
</dbReference>
<evidence type="ECO:0000256" key="1">
    <source>
        <dbReference type="SAM" id="MobiDB-lite"/>
    </source>
</evidence>
<gene>
    <name evidence="2" type="ORF">AFUS01_LOCUS41971</name>
</gene>
<feature type="compositionally biased region" description="Basic and acidic residues" evidence="1">
    <location>
        <begin position="496"/>
        <end position="506"/>
    </location>
</feature>
<feature type="compositionally biased region" description="Basic and acidic residues" evidence="1">
    <location>
        <begin position="317"/>
        <end position="341"/>
    </location>
</feature>
<proteinExistence type="predicted"/>
<comment type="caution">
    <text evidence="2">The sequence shown here is derived from an EMBL/GenBank/DDBJ whole genome shotgun (WGS) entry which is preliminary data.</text>
</comment>
<keyword evidence="3" id="KW-1185">Reference proteome</keyword>
<feature type="region of interest" description="Disordered" evidence="1">
    <location>
        <begin position="270"/>
        <end position="404"/>
    </location>
</feature>
<accession>A0A8J2LLF0</accession>
<reference evidence="2" key="1">
    <citation type="submission" date="2021-06" db="EMBL/GenBank/DDBJ databases">
        <authorList>
            <person name="Hodson N. C."/>
            <person name="Mongue J. A."/>
            <person name="Jaron S. K."/>
        </authorList>
    </citation>
    <scope>NUCLEOTIDE SEQUENCE</scope>
</reference>
<dbReference type="EMBL" id="CAJVCH010564289">
    <property type="protein sequence ID" value="CAG7832282.1"/>
    <property type="molecule type" value="Genomic_DNA"/>
</dbReference>
<feature type="compositionally biased region" description="Basic residues" evidence="1">
    <location>
        <begin position="290"/>
        <end position="301"/>
    </location>
</feature>
<protein>
    <submittedName>
        <fullName evidence="2">Uncharacterized protein</fullName>
    </submittedName>
</protein>
<name>A0A8J2LLF0_9HEXA</name>
<evidence type="ECO:0000313" key="2">
    <source>
        <dbReference type="EMBL" id="CAG7832282.1"/>
    </source>
</evidence>
<feature type="compositionally biased region" description="Low complexity" evidence="1">
    <location>
        <begin position="478"/>
        <end position="495"/>
    </location>
</feature>